<proteinExistence type="predicted"/>
<keyword evidence="2" id="KW-1185">Reference proteome</keyword>
<evidence type="ECO:0000313" key="1">
    <source>
        <dbReference type="EMBL" id="QCD95735.1"/>
    </source>
</evidence>
<evidence type="ECO:0000313" key="2">
    <source>
        <dbReference type="Proteomes" id="UP000501690"/>
    </source>
</evidence>
<reference evidence="1 2" key="1">
    <citation type="submission" date="2019-04" db="EMBL/GenBank/DDBJ databases">
        <title>An improved genome assembly and genetic linkage map for asparagus bean, Vigna unguiculata ssp. sesquipedialis.</title>
        <authorList>
            <person name="Xia Q."/>
            <person name="Zhang R."/>
            <person name="Dong Y."/>
        </authorList>
    </citation>
    <scope>NUCLEOTIDE SEQUENCE [LARGE SCALE GENOMIC DNA]</scope>
    <source>
        <tissue evidence="1">Leaf</tissue>
    </source>
</reference>
<dbReference type="Proteomes" id="UP000501690">
    <property type="component" value="Linkage Group LG6"/>
</dbReference>
<protein>
    <submittedName>
        <fullName evidence="1">Uncharacterized protein</fullName>
    </submittedName>
</protein>
<sequence length="200" mass="22769">MATMNQSGHRCSRRNATTTTCITEKHHLRCCTSGWRLHRLLRTSRSHHHAVPARTGTTTTVFFNTPCFHQHAPRSNLQLSRHHEPPLRLLHRKAIAIAHAPAPSSHSCQNCVDPVHSRAIVDGHRFHDSHYIALAPPACSTISLPRVRTAYTGNHHELAKPPPTFVDLLHREGNHDSVKQRRAFAIREPLIYGHKHHHYH</sequence>
<name>A0A4D6M3L1_VIGUN</name>
<accession>A0A4D6M3L1</accession>
<dbReference type="AlphaFoldDB" id="A0A4D6M3L1"/>
<dbReference type="EMBL" id="CP039350">
    <property type="protein sequence ID" value="QCD95735.1"/>
    <property type="molecule type" value="Genomic_DNA"/>
</dbReference>
<organism evidence="1 2">
    <name type="scientific">Vigna unguiculata</name>
    <name type="common">Cowpea</name>
    <dbReference type="NCBI Taxonomy" id="3917"/>
    <lineage>
        <taxon>Eukaryota</taxon>
        <taxon>Viridiplantae</taxon>
        <taxon>Streptophyta</taxon>
        <taxon>Embryophyta</taxon>
        <taxon>Tracheophyta</taxon>
        <taxon>Spermatophyta</taxon>
        <taxon>Magnoliopsida</taxon>
        <taxon>eudicotyledons</taxon>
        <taxon>Gunneridae</taxon>
        <taxon>Pentapetalae</taxon>
        <taxon>rosids</taxon>
        <taxon>fabids</taxon>
        <taxon>Fabales</taxon>
        <taxon>Fabaceae</taxon>
        <taxon>Papilionoideae</taxon>
        <taxon>50 kb inversion clade</taxon>
        <taxon>NPAAA clade</taxon>
        <taxon>indigoferoid/millettioid clade</taxon>
        <taxon>Phaseoleae</taxon>
        <taxon>Vigna</taxon>
    </lineage>
</organism>
<gene>
    <name evidence="1" type="ORF">DEO72_LG6g430</name>
</gene>